<dbReference type="UniPathway" id="UPA00002">
    <property type="reaction ID" value="UER00468"/>
</dbReference>
<feature type="active site" description="Proton donor/acceptor" evidence="7">
    <location>
        <position position="103"/>
    </location>
</feature>
<dbReference type="PANTHER" id="PTHR10889">
    <property type="entry name" value="DEOXYRIBOSE-PHOSPHATE ALDOLASE"/>
    <property type="match status" value="1"/>
</dbReference>
<dbReference type="EMBL" id="WXEY01000002">
    <property type="protein sequence ID" value="MZP28793.1"/>
    <property type="molecule type" value="Genomic_DNA"/>
</dbReference>
<evidence type="ECO:0000256" key="5">
    <source>
        <dbReference type="ARBA" id="ARBA00048791"/>
    </source>
</evidence>
<keyword evidence="9" id="KW-1185">Reference proteome</keyword>
<dbReference type="InterPro" id="IPR013785">
    <property type="entry name" value="Aldolase_TIM"/>
</dbReference>
<dbReference type="FunFam" id="3.20.20.70:FF:000044">
    <property type="entry name" value="Deoxyribose-phosphate aldolase"/>
    <property type="match status" value="1"/>
</dbReference>
<feature type="active site" description="Proton donor/acceptor" evidence="7">
    <location>
        <position position="197"/>
    </location>
</feature>
<protein>
    <recommendedName>
        <fullName evidence="7">Deoxyribose-phosphate aldolase</fullName>
        <shortName evidence="7">DERA</shortName>
        <ecNumber evidence="7">4.1.2.4</ecNumber>
    </recommendedName>
    <alternativeName>
        <fullName evidence="7">2-deoxy-D-ribose 5-phosphate aldolase</fullName>
    </alternativeName>
    <alternativeName>
        <fullName evidence="7">Phosphodeoxyriboaldolase</fullName>
        <shortName evidence="7">Deoxyriboaldolase</shortName>
    </alternativeName>
</protein>
<keyword evidence="2 7" id="KW-0963">Cytoplasm</keyword>
<comment type="subcellular location">
    <subcellularLocation>
        <location evidence="7">Cytoplasm</location>
    </subcellularLocation>
</comment>
<dbReference type="RefSeq" id="WP_161254924.1">
    <property type="nucleotide sequence ID" value="NZ_WXEY01000002.1"/>
</dbReference>
<dbReference type="Pfam" id="PF01791">
    <property type="entry name" value="DeoC"/>
    <property type="match status" value="1"/>
</dbReference>
<dbReference type="OrthoDB" id="9778711at2"/>
<sequence>MIAVSLPTGDRWTRERVAPLIDHTLLKPDAEEAQIEVLCREAAAYGFAAVCVNPVWVETCATLLQGSPVKVATVIGFPLGASLSRVKALEAREALRGGALELDMVMNVGWAKMGRWNAIETDIAAVVEEARRKPGAIVKVILETALLTDEEITAACHRALDAGADYVKTSTGFGPGGATAAHVSLMAETVEKRARVKASGGIRTAETAVRMLEAGADRLGTSASLVILDGLPGFAGVSASR</sequence>
<dbReference type="InterPro" id="IPR011343">
    <property type="entry name" value="DeoC"/>
</dbReference>
<reference evidence="8 9" key="1">
    <citation type="submission" date="2020-01" db="EMBL/GenBank/DDBJ databases">
        <title>Whole-genome sequence of Heliobacterium undosum DSM 13378.</title>
        <authorList>
            <person name="Kyndt J.A."/>
            <person name="Meyer T.E."/>
        </authorList>
    </citation>
    <scope>NUCLEOTIDE SEQUENCE [LARGE SCALE GENOMIC DNA]</scope>
    <source>
        <strain evidence="8 9">DSM 13378</strain>
    </source>
</reference>
<comment type="catalytic activity">
    <reaction evidence="5 7">
        <text>2-deoxy-D-ribose 5-phosphate = D-glyceraldehyde 3-phosphate + acetaldehyde</text>
        <dbReference type="Rhea" id="RHEA:12821"/>
        <dbReference type="ChEBI" id="CHEBI:15343"/>
        <dbReference type="ChEBI" id="CHEBI:59776"/>
        <dbReference type="ChEBI" id="CHEBI:62877"/>
        <dbReference type="EC" id="4.1.2.4"/>
    </reaction>
</comment>
<dbReference type="GO" id="GO:0009264">
    <property type="term" value="P:deoxyribonucleotide catabolic process"/>
    <property type="evidence" value="ECO:0007669"/>
    <property type="project" value="UniProtKB-UniRule"/>
</dbReference>
<comment type="function">
    <text evidence="6 7">Catalyzes a reversible aldol reaction between acetaldehyde and D-glyceraldehyde 3-phosphate to generate 2-deoxy-D-ribose 5-phosphate.</text>
</comment>
<dbReference type="HAMAP" id="MF_00114">
    <property type="entry name" value="DeoC_type1"/>
    <property type="match status" value="1"/>
</dbReference>
<keyword evidence="3 7" id="KW-0456">Lyase</keyword>
<feature type="active site" description="Schiff-base intermediate with acetaldehyde" evidence="7">
    <location>
        <position position="168"/>
    </location>
</feature>
<dbReference type="GO" id="GO:0005737">
    <property type="term" value="C:cytoplasm"/>
    <property type="evidence" value="ECO:0007669"/>
    <property type="project" value="UniProtKB-SubCell"/>
</dbReference>
<dbReference type="PANTHER" id="PTHR10889:SF1">
    <property type="entry name" value="DEOXYRIBOSE-PHOSPHATE ALDOLASE"/>
    <property type="match status" value="1"/>
</dbReference>
<dbReference type="EC" id="4.1.2.4" evidence="7"/>
<dbReference type="GO" id="GO:0006018">
    <property type="term" value="P:2-deoxyribose 1-phosphate catabolic process"/>
    <property type="evidence" value="ECO:0007669"/>
    <property type="project" value="UniProtKB-UniRule"/>
</dbReference>
<keyword evidence="4 7" id="KW-0704">Schiff base</keyword>
<evidence type="ECO:0000256" key="7">
    <source>
        <dbReference type="HAMAP-Rule" id="MF_00114"/>
    </source>
</evidence>
<dbReference type="GO" id="GO:0004139">
    <property type="term" value="F:deoxyribose-phosphate aldolase activity"/>
    <property type="evidence" value="ECO:0007669"/>
    <property type="project" value="UniProtKB-UniRule"/>
</dbReference>
<name>A0A845KYV7_9FIRM</name>
<dbReference type="GO" id="GO:0016052">
    <property type="term" value="P:carbohydrate catabolic process"/>
    <property type="evidence" value="ECO:0007669"/>
    <property type="project" value="TreeGrafter"/>
</dbReference>
<dbReference type="Gene3D" id="3.20.20.70">
    <property type="entry name" value="Aldolase class I"/>
    <property type="match status" value="1"/>
</dbReference>
<dbReference type="SUPFAM" id="SSF51569">
    <property type="entry name" value="Aldolase"/>
    <property type="match status" value="1"/>
</dbReference>
<proteinExistence type="inferred from homology"/>
<evidence type="ECO:0000256" key="1">
    <source>
        <dbReference type="ARBA" id="ARBA00010936"/>
    </source>
</evidence>
<dbReference type="CDD" id="cd00959">
    <property type="entry name" value="DeoC"/>
    <property type="match status" value="1"/>
</dbReference>
<comment type="similarity">
    <text evidence="1 7">Belongs to the DeoC/FbaB aldolase family. DeoC type 1 subfamily.</text>
</comment>
<accession>A0A845KYV7</accession>
<evidence type="ECO:0000313" key="8">
    <source>
        <dbReference type="EMBL" id="MZP28793.1"/>
    </source>
</evidence>
<evidence type="ECO:0000256" key="4">
    <source>
        <dbReference type="ARBA" id="ARBA00023270"/>
    </source>
</evidence>
<dbReference type="Proteomes" id="UP000463470">
    <property type="component" value="Unassembled WGS sequence"/>
</dbReference>
<evidence type="ECO:0000256" key="6">
    <source>
        <dbReference type="ARBA" id="ARBA00056337"/>
    </source>
</evidence>
<comment type="pathway">
    <text evidence="7">Carbohydrate degradation; 2-deoxy-D-ribose 1-phosphate degradation; D-glyceraldehyde 3-phosphate and acetaldehyde from 2-deoxy-alpha-D-ribose 1-phosphate: step 2/2.</text>
</comment>
<evidence type="ECO:0000256" key="2">
    <source>
        <dbReference type="ARBA" id="ARBA00022490"/>
    </source>
</evidence>
<gene>
    <name evidence="7" type="primary">deoC</name>
    <name evidence="8" type="ORF">GTO91_03600</name>
</gene>
<comment type="caution">
    <text evidence="8">The sequence shown here is derived from an EMBL/GenBank/DDBJ whole genome shotgun (WGS) entry which is preliminary data.</text>
</comment>
<dbReference type="AlphaFoldDB" id="A0A845KYV7"/>
<evidence type="ECO:0000256" key="3">
    <source>
        <dbReference type="ARBA" id="ARBA00023239"/>
    </source>
</evidence>
<dbReference type="SMART" id="SM01133">
    <property type="entry name" value="DeoC"/>
    <property type="match status" value="1"/>
</dbReference>
<dbReference type="PIRSF" id="PIRSF001357">
    <property type="entry name" value="DeoC"/>
    <property type="match status" value="1"/>
</dbReference>
<organism evidence="8 9">
    <name type="scientific">Heliomicrobium undosum</name>
    <dbReference type="NCBI Taxonomy" id="121734"/>
    <lineage>
        <taxon>Bacteria</taxon>
        <taxon>Bacillati</taxon>
        <taxon>Bacillota</taxon>
        <taxon>Clostridia</taxon>
        <taxon>Eubacteriales</taxon>
        <taxon>Heliobacteriaceae</taxon>
        <taxon>Heliomicrobium</taxon>
    </lineage>
</organism>
<dbReference type="NCBIfam" id="TIGR00126">
    <property type="entry name" value="deoC"/>
    <property type="match status" value="1"/>
</dbReference>
<dbReference type="InterPro" id="IPR002915">
    <property type="entry name" value="DeoC/FbaB/LacD_aldolase"/>
</dbReference>
<dbReference type="InterPro" id="IPR028581">
    <property type="entry name" value="DeoC_typeI"/>
</dbReference>
<evidence type="ECO:0000313" key="9">
    <source>
        <dbReference type="Proteomes" id="UP000463470"/>
    </source>
</evidence>